<sequence>MHICGIPASALTIIVATGHLLFDDGSGALTIRLVDGLGGLGEFIGVDRLFAVLGERFHVGLYLVERLRILFGESLCEILRERGGW</sequence>
<gene>
    <name evidence="1" type="ORF">C467_08735</name>
</gene>
<keyword evidence="2" id="KW-1185">Reference proteome</keyword>
<accession>M0FAH5</accession>
<evidence type="ECO:0000313" key="1">
    <source>
        <dbReference type="EMBL" id="ELZ56252.1"/>
    </source>
</evidence>
<dbReference type="EMBL" id="AOJO01000038">
    <property type="protein sequence ID" value="ELZ56252.1"/>
    <property type="molecule type" value="Genomic_DNA"/>
</dbReference>
<evidence type="ECO:0000313" key="2">
    <source>
        <dbReference type="Proteomes" id="UP000011689"/>
    </source>
</evidence>
<name>M0FAH5_9EURY</name>
<comment type="caution">
    <text evidence="1">The sequence shown here is derived from an EMBL/GenBank/DDBJ whole genome shotgun (WGS) entry which is preliminary data.</text>
</comment>
<dbReference type="AlphaFoldDB" id="M0FAH5"/>
<organism evidence="1 2">
    <name type="scientific">Halorubrum hochstenium ATCC 700873</name>
    <dbReference type="NCBI Taxonomy" id="1227481"/>
    <lineage>
        <taxon>Archaea</taxon>
        <taxon>Methanobacteriati</taxon>
        <taxon>Methanobacteriota</taxon>
        <taxon>Stenosarchaea group</taxon>
        <taxon>Halobacteria</taxon>
        <taxon>Halobacteriales</taxon>
        <taxon>Haloferacaceae</taxon>
        <taxon>Halorubrum</taxon>
    </lineage>
</organism>
<protein>
    <submittedName>
        <fullName evidence="1">Uncharacterized protein</fullName>
    </submittedName>
</protein>
<proteinExistence type="predicted"/>
<dbReference type="Proteomes" id="UP000011689">
    <property type="component" value="Unassembled WGS sequence"/>
</dbReference>
<reference evidence="1 2" key="1">
    <citation type="journal article" date="2014" name="PLoS Genet.">
        <title>Phylogenetically driven sequencing of extremely halophilic archaea reveals strategies for static and dynamic osmo-response.</title>
        <authorList>
            <person name="Becker E.A."/>
            <person name="Seitzer P.M."/>
            <person name="Tritt A."/>
            <person name="Larsen D."/>
            <person name="Krusor M."/>
            <person name="Yao A.I."/>
            <person name="Wu D."/>
            <person name="Madern D."/>
            <person name="Eisen J.A."/>
            <person name="Darling A.E."/>
            <person name="Facciotti M.T."/>
        </authorList>
    </citation>
    <scope>NUCLEOTIDE SEQUENCE [LARGE SCALE GENOMIC DNA]</scope>
    <source>
        <strain evidence="1 2">ATCC 700873</strain>
    </source>
</reference>